<organism evidence="1 2">
    <name type="scientific">Brevibacillus formosus</name>
    <dbReference type="NCBI Taxonomy" id="54913"/>
    <lineage>
        <taxon>Bacteria</taxon>
        <taxon>Bacillati</taxon>
        <taxon>Bacillota</taxon>
        <taxon>Bacilli</taxon>
        <taxon>Bacillales</taxon>
        <taxon>Paenibacillaceae</taxon>
        <taxon>Brevibacillus</taxon>
    </lineage>
</organism>
<comment type="caution">
    <text evidence="1">The sequence shown here is derived from an EMBL/GenBank/DDBJ whole genome shotgun (WGS) entry which is preliminary data.</text>
</comment>
<gene>
    <name evidence="1" type="ORF">BFO01nite_31710</name>
</gene>
<dbReference type="Pfam" id="PF06475">
    <property type="entry name" value="Glycolipid_bind"/>
    <property type="match status" value="1"/>
</dbReference>
<accession>A0ABQ0TA62</accession>
<evidence type="ECO:0000313" key="1">
    <source>
        <dbReference type="EMBL" id="GED59039.1"/>
    </source>
</evidence>
<dbReference type="EMBL" id="BJOL01000018">
    <property type="protein sequence ID" value="GED59039.1"/>
    <property type="molecule type" value="Genomic_DNA"/>
</dbReference>
<evidence type="ECO:0008006" key="3">
    <source>
        <dbReference type="Google" id="ProtNLM"/>
    </source>
</evidence>
<dbReference type="InterPro" id="IPR009467">
    <property type="entry name" value="Glycolipid-bd_prot_put"/>
</dbReference>
<name>A0ABQ0TA62_9BACL</name>
<protein>
    <recommendedName>
        <fullName evidence="3">Glycolipid-binding domain-containing protein</fullName>
    </recommendedName>
</protein>
<evidence type="ECO:0000313" key="2">
    <source>
        <dbReference type="Proteomes" id="UP000319498"/>
    </source>
</evidence>
<sequence>MIFPFPFFSGTMILFHGVLRYALGKPIIQDSTIFIQEVIGWRKGEQMIGGIRMLPTNVIWKPTTGVGYEHLRIREGSNRIHVNSMVIGRLDDATLTRIQYEMVLDSNWVTREVSLAIMGEEGALHLSSDGKGNWTNEVGEPIPELVGCIDIDISCTPFTNTLPIRRLSYSPWEPQPIQVVYFSAHELTYRQVQQQYTLLESKEDSSVYRYQAGTFVENITVDTNGLVLNYPDLFIREQV</sequence>
<dbReference type="SUPFAM" id="SSF159275">
    <property type="entry name" value="PA1994-like"/>
    <property type="match status" value="1"/>
</dbReference>
<dbReference type="Proteomes" id="UP000319498">
    <property type="component" value="Unassembled WGS sequence"/>
</dbReference>
<reference evidence="1 2" key="1">
    <citation type="submission" date="2019-06" db="EMBL/GenBank/DDBJ databases">
        <title>Whole genome shotgun sequence of Brevibacillus formosus NBRC 15716.</title>
        <authorList>
            <person name="Hosoyama A."/>
            <person name="Uohara A."/>
            <person name="Ohji S."/>
            <person name="Ichikawa N."/>
        </authorList>
    </citation>
    <scope>NUCLEOTIDE SEQUENCE [LARGE SCALE GENOMIC DNA]</scope>
    <source>
        <strain evidence="1 2">NBRC 15716</strain>
    </source>
</reference>
<proteinExistence type="predicted"/>
<keyword evidence="2" id="KW-1185">Reference proteome</keyword>